<evidence type="ECO:0000256" key="2">
    <source>
        <dbReference type="SAM" id="Phobius"/>
    </source>
</evidence>
<gene>
    <name evidence="3" type="ORF">HJC23_004590</name>
</gene>
<evidence type="ECO:0000256" key="1">
    <source>
        <dbReference type="SAM" id="MobiDB-lite"/>
    </source>
</evidence>
<dbReference type="AlphaFoldDB" id="A0ABD3QF61"/>
<reference evidence="3 4" key="1">
    <citation type="journal article" date="2020" name="G3 (Bethesda)">
        <title>Improved Reference Genome for Cyclotella cryptica CCMP332, a Model for Cell Wall Morphogenesis, Salinity Adaptation, and Lipid Production in Diatoms (Bacillariophyta).</title>
        <authorList>
            <person name="Roberts W.R."/>
            <person name="Downey K.M."/>
            <person name="Ruck E.C."/>
            <person name="Traller J.C."/>
            <person name="Alverson A.J."/>
        </authorList>
    </citation>
    <scope>NUCLEOTIDE SEQUENCE [LARGE SCALE GENOMIC DNA]</scope>
    <source>
        <strain evidence="3 4">CCMP332</strain>
    </source>
</reference>
<feature type="transmembrane region" description="Helical" evidence="2">
    <location>
        <begin position="182"/>
        <end position="206"/>
    </location>
</feature>
<keyword evidence="2" id="KW-0812">Transmembrane</keyword>
<dbReference type="EMBL" id="JABMIG020000043">
    <property type="protein sequence ID" value="KAL3798802.1"/>
    <property type="molecule type" value="Genomic_DNA"/>
</dbReference>
<feature type="region of interest" description="Disordered" evidence="1">
    <location>
        <begin position="274"/>
        <end position="299"/>
    </location>
</feature>
<sequence>MGAVRVGGVAPGLPVVWRLWRNCLCRFGWYPIFVAPLITCAAFMDLYSSSGCDFIRLDIGFVPVNEVWSGPTAHLGLFSFDSYEVDRNKWKRSFNAGCQGEWDLGRFMDKYASKITDSRIYRLSLYLPLISKAYSTNFEAVFIDADPTWHISRVMAYISGISSLVALATAWLLTITPLPVSFFWPGVLLPASILSMLTGSAKFLFFDAQICSEDLWFAENSTLPVPPQSCQIGDSAVYAIASVAAYFLCTILICIRSPTKRTLDPNYGNEDVCHNTGGTVDTQQLGTDNAESDPERGDITSNETVVHNLDEHGSDIVGEKAPSSPPHQIDISNGLSKDFAHVRTTSDMTTWSTNSNLVSAFDDSSRRFRVLSPTVEKSADLTAQSDSNSKIVWDTSFGVFMSANEESRSYFDGKTQKRSNKSPDIDSGKVDWKSPNGPPLSSSIRTGRTMRQIRENDSGSVSSRISKVSFAETHFSEESFFRDKGSVASSANNSAPSVVSIPKKIAPSPLRTTGQSNSSSPNRLKYARREDRNDVYSDHPRLDSKRERFEQLPRLDELSSPRSQEDHGELINKCLLDLKKSFGEYGTL</sequence>
<feature type="region of interest" description="Disordered" evidence="1">
    <location>
        <begin position="487"/>
        <end position="567"/>
    </location>
</feature>
<keyword evidence="2" id="KW-1133">Transmembrane helix</keyword>
<accession>A0ABD3QF61</accession>
<name>A0ABD3QF61_9STRA</name>
<proteinExistence type="predicted"/>
<feature type="compositionally biased region" description="Polar residues" evidence="1">
    <location>
        <begin position="510"/>
        <end position="522"/>
    </location>
</feature>
<feature type="transmembrane region" description="Helical" evidence="2">
    <location>
        <begin position="236"/>
        <end position="255"/>
    </location>
</feature>
<dbReference type="Proteomes" id="UP001516023">
    <property type="component" value="Unassembled WGS sequence"/>
</dbReference>
<feature type="transmembrane region" description="Helical" evidence="2">
    <location>
        <begin position="155"/>
        <end position="175"/>
    </location>
</feature>
<comment type="caution">
    <text evidence="3">The sequence shown here is derived from an EMBL/GenBank/DDBJ whole genome shotgun (WGS) entry which is preliminary data.</text>
</comment>
<feature type="transmembrane region" description="Helical" evidence="2">
    <location>
        <begin position="27"/>
        <end position="47"/>
    </location>
</feature>
<keyword evidence="4" id="KW-1185">Reference proteome</keyword>
<protein>
    <submittedName>
        <fullName evidence="3">Uncharacterized protein</fullName>
    </submittedName>
</protein>
<keyword evidence="2" id="KW-0472">Membrane</keyword>
<evidence type="ECO:0000313" key="4">
    <source>
        <dbReference type="Proteomes" id="UP001516023"/>
    </source>
</evidence>
<organism evidence="3 4">
    <name type="scientific">Cyclotella cryptica</name>
    <dbReference type="NCBI Taxonomy" id="29204"/>
    <lineage>
        <taxon>Eukaryota</taxon>
        <taxon>Sar</taxon>
        <taxon>Stramenopiles</taxon>
        <taxon>Ochrophyta</taxon>
        <taxon>Bacillariophyta</taxon>
        <taxon>Coscinodiscophyceae</taxon>
        <taxon>Thalassiosirophycidae</taxon>
        <taxon>Stephanodiscales</taxon>
        <taxon>Stephanodiscaceae</taxon>
        <taxon>Cyclotella</taxon>
    </lineage>
</organism>
<feature type="region of interest" description="Disordered" evidence="1">
    <location>
        <begin position="408"/>
        <end position="465"/>
    </location>
</feature>
<feature type="compositionally biased region" description="Polar residues" evidence="1">
    <location>
        <begin position="276"/>
        <end position="289"/>
    </location>
</feature>
<feature type="compositionally biased region" description="Low complexity" evidence="1">
    <location>
        <begin position="487"/>
        <end position="500"/>
    </location>
</feature>
<feature type="compositionally biased region" description="Basic and acidic residues" evidence="1">
    <location>
        <begin position="527"/>
        <end position="567"/>
    </location>
</feature>
<evidence type="ECO:0000313" key="3">
    <source>
        <dbReference type="EMBL" id="KAL3798802.1"/>
    </source>
</evidence>
<feature type="compositionally biased region" description="Basic and acidic residues" evidence="1">
    <location>
        <begin position="408"/>
        <end position="432"/>
    </location>
</feature>